<dbReference type="PRINTS" id="PR00237">
    <property type="entry name" value="GPCRRHODOPSN"/>
</dbReference>
<feature type="transmembrane region" description="Helical" evidence="9">
    <location>
        <begin position="42"/>
        <end position="65"/>
    </location>
</feature>
<dbReference type="PROSITE" id="PS50262">
    <property type="entry name" value="G_PROTEIN_RECEP_F1_2"/>
    <property type="match status" value="1"/>
</dbReference>
<dbReference type="GO" id="GO:0007186">
    <property type="term" value="P:G protein-coupled receptor signaling pathway"/>
    <property type="evidence" value="ECO:0000318"/>
    <property type="project" value="GO_Central"/>
</dbReference>
<feature type="transmembrane region" description="Helical" evidence="9">
    <location>
        <begin position="6"/>
        <end position="30"/>
    </location>
</feature>
<feature type="transmembrane region" description="Helical" evidence="9">
    <location>
        <begin position="125"/>
        <end position="149"/>
    </location>
</feature>
<keyword evidence="7" id="KW-0675">Receptor</keyword>
<sequence length="305" mass="34081">MAQYWVSGMTCFLLALSSVAVVGNSLVFHTVRVTSRLHSPPFYLIVSVAVADLLVGLFAIPVSIVYLVSFEMYGKWILGETVCDVWILANFWFGGASILSLCAITRDRYLAVTSPLQYLRRMPNAHTAVQIVFCWVTSLVSAVITIYGLKTSPGRELCEIKGLTVGYALFNFVCLYVFPVIWILFVNGTIWSVAARHSRRIHSQEANFSHSAETNESGTAGRSRRLKMQIRTFRTFLIVIGCYVISWTPLSMLALAQCFTSVSGMMLWYGGLLTYVNSAANCLIYGIFNNDFRRAMIASIKKPRI</sequence>
<dbReference type="SMART" id="SM01381">
    <property type="entry name" value="7TM_GPCR_Srsx"/>
    <property type="match status" value="1"/>
</dbReference>
<keyword evidence="12" id="KW-1185">Reference proteome</keyword>
<reference evidence="11 12" key="1">
    <citation type="journal article" date="2007" name="Science">
        <title>Sea anemone genome reveals ancestral eumetazoan gene repertoire and genomic organization.</title>
        <authorList>
            <person name="Putnam N.H."/>
            <person name="Srivastava M."/>
            <person name="Hellsten U."/>
            <person name="Dirks B."/>
            <person name="Chapman J."/>
            <person name="Salamov A."/>
            <person name="Terry A."/>
            <person name="Shapiro H."/>
            <person name="Lindquist E."/>
            <person name="Kapitonov V.V."/>
            <person name="Jurka J."/>
            <person name="Genikhovich G."/>
            <person name="Grigoriev I.V."/>
            <person name="Lucas S.M."/>
            <person name="Steele R.E."/>
            <person name="Finnerty J.R."/>
            <person name="Technau U."/>
            <person name="Martindale M.Q."/>
            <person name="Rokhsar D.S."/>
        </authorList>
    </citation>
    <scope>NUCLEOTIDE SEQUENCE [LARGE SCALE GENOMIC DNA]</scope>
    <source>
        <strain evidence="12">CH2 X CH6</strain>
    </source>
</reference>
<accession>A7SIR1</accession>
<keyword evidence="8" id="KW-0807">Transducer</keyword>
<evidence type="ECO:0000259" key="10">
    <source>
        <dbReference type="PROSITE" id="PS50262"/>
    </source>
</evidence>
<keyword evidence="6 9" id="KW-0472">Membrane</keyword>
<feature type="transmembrane region" description="Helical" evidence="9">
    <location>
        <begin position="267"/>
        <end position="288"/>
    </location>
</feature>
<dbReference type="FunCoup" id="A7SIR1">
    <property type="interactions" value="174"/>
</dbReference>
<dbReference type="PANTHER" id="PTHR24247">
    <property type="entry name" value="5-HYDROXYTRYPTAMINE RECEPTOR"/>
    <property type="match status" value="1"/>
</dbReference>
<dbReference type="PANTHER" id="PTHR24247:SF257">
    <property type="entry name" value="OCTOPAMINE RECEPTOR OAMB"/>
    <property type="match status" value="1"/>
</dbReference>
<comment type="subcellular location">
    <subcellularLocation>
        <location evidence="1">Cell membrane</location>
        <topology evidence="1">Multi-pass membrane protein</topology>
    </subcellularLocation>
</comment>
<proteinExistence type="predicted"/>
<dbReference type="Gene3D" id="1.20.1070.10">
    <property type="entry name" value="Rhodopsin 7-helix transmembrane proteins"/>
    <property type="match status" value="1"/>
</dbReference>
<evidence type="ECO:0000256" key="7">
    <source>
        <dbReference type="ARBA" id="ARBA00023170"/>
    </source>
</evidence>
<keyword evidence="4 9" id="KW-1133">Transmembrane helix</keyword>
<evidence type="ECO:0000256" key="3">
    <source>
        <dbReference type="ARBA" id="ARBA00022692"/>
    </source>
</evidence>
<dbReference type="STRING" id="45351.A7SIR1"/>
<evidence type="ECO:0000256" key="2">
    <source>
        <dbReference type="ARBA" id="ARBA00022475"/>
    </source>
</evidence>
<dbReference type="GO" id="GO:0005886">
    <property type="term" value="C:plasma membrane"/>
    <property type="evidence" value="ECO:0000318"/>
    <property type="project" value="GO_Central"/>
</dbReference>
<dbReference type="InterPro" id="IPR000276">
    <property type="entry name" value="GPCR_Rhodpsn"/>
</dbReference>
<keyword evidence="3 9" id="KW-0812">Transmembrane</keyword>
<dbReference type="PhylomeDB" id="A7SIR1"/>
<evidence type="ECO:0000256" key="5">
    <source>
        <dbReference type="ARBA" id="ARBA00023040"/>
    </source>
</evidence>
<dbReference type="eggNOG" id="KOG3656">
    <property type="taxonomic scope" value="Eukaryota"/>
</dbReference>
<evidence type="ECO:0000256" key="9">
    <source>
        <dbReference type="SAM" id="Phobius"/>
    </source>
</evidence>
<feature type="transmembrane region" description="Helical" evidence="9">
    <location>
        <begin position="85"/>
        <end position="104"/>
    </location>
</feature>
<organism evidence="11 12">
    <name type="scientific">Nematostella vectensis</name>
    <name type="common">Starlet sea anemone</name>
    <dbReference type="NCBI Taxonomy" id="45351"/>
    <lineage>
        <taxon>Eukaryota</taxon>
        <taxon>Metazoa</taxon>
        <taxon>Cnidaria</taxon>
        <taxon>Anthozoa</taxon>
        <taxon>Hexacorallia</taxon>
        <taxon>Actiniaria</taxon>
        <taxon>Edwardsiidae</taxon>
        <taxon>Nematostella</taxon>
    </lineage>
</organism>
<feature type="domain" description="G-protein coupled receptors family 1 profile" evidence="10">
    <location>
        <begin position="23"/>
        <end position="285"/>
    </location>
</feature>
<dbReference type="HOGENOM" id="CLU_009579_3_3_1"/>
<dbReference type="AlphaFoldDB" id="A7SIR1"/>
<dbReference type="SUPFAM" id="SSF81321">
    <property type="entry name" value="Family A G protein-coupled receptor-like"/>
    <property type="match status" value="1"/>
</dbReference>
<dbReference type="Pfam" id="PF00001">
    <property type="entry name" value="7tm_1"/>
    <property type="match status" value="1"/>
</dbReference>
<protein>
    <recommendedName>
        <fullName evidence="10">G-protein coupled receptors family 1 profile domain-containing protein</fullName>
    </recommendedName>
</protein>
<evidence type="ECO:0000256" key="6">
    <source>
        <dbReference type="ARBA" id="ARBA00023136"/>
    </source>
</evidence>
<dbReference type="InParanoid" id="A7SIR1"/>
<evidence type="ECO:0000256" key="4">
    <source>
        <dbReference type="ARBA" id="ARBA00022989"/>
    </source>
</evidence>
<dbReference type="Proteomes" id="UP000001593">
    <property type="component" value="Unassembled WGS sequence"/>
</dbReference>
<evidence type="ECO:0000256" key="8">
    <source>
        <dbReference type="ARBA" id="ARBA00023224"/>
    </source>
</evidence>
<keyword evidence="5" id="KW-0297">G-protein coupled receptor</keyword>
<evidence type="ECO:0000313" key="11">
    <source>
        <dbReference type="EMBL" id="EDO36384.1"/>
    </source>
</evidence>
<feature type="transmembrane region" description="Helical" evidence="9">
    <location>
        <begin position="169"/>
        <end position="194"/>
    </location>
</feature>
<evidence type="ECO:0000256" key="1">
    <source>
        <dbReference type="ARBA" id="ARBA00004651"/>
    </source>
</evidence>
<keyword evidence="2" id="KW-1003">Cell membrane</keyword>
<dbReference type="EMBL" id="DS469671">
    <property type="protein sequence ID" value="EDO36384.1"/>
    <property type="molecule type" value="Genomic_DNA"/>
</dbReference>
<dbReference type="InterPro" id="IPR017452">
    <property type="entry name" value="GPCR_Rhodpsn_7TM"/>
</dbReference>
<dbReference type="GO" id="GO:0004930">
    <property type="term" value="F:G protein-coupled receptor activity"/>
    <property type="evidence" value="ECO:0000318"/>
    <property type="project" value="GO_Central"/>
</dbReference>
<evidence type="ECO:0000313" key="12">
    <source>
        <dbReference type="Proteomes" id="UP000001593"/>
    </source>
</evidence>
<dbReference type="KEGG" id="nve:5507845"/>
<gene>
    <name evidence="11" type="ORF">NEMVEDRAFT_v1g119905</name>
</gene>
<name>A7SIR1_NEMVE</name>
<feature type="transmembrane region" description="Helical" evidence="9">
    <location>
        <begin position="232"/>
        <end position="255"/>
    </location>
</feature>